<proteinExistence type="predicted"/>
<evidence type="ECO:0000313" key="1">
    <source>
        <dbReference type="EMBL" id="ELZ27039.1"/>
    </source>
</evidence>
<sequence length="463" mass="52393">MSRTKETLWERWVTRTVLEDITAAETPDPVEIVDDSGAELTRTDAYDDYRLGRGAGDYLYLLYLLDEPVETATDIIPVYVGETGNIANRLLEHFRRLRDSLPTTEWADDGSWGSYSKYDHIATVYERATSPLYVWGCDIDEREQGPYGFPTYRHELEAKIVGLAHSHPRFTRALANRDFVPNRVPQEMAKVGPEWVGLEAETPNEEARMIRETPTVNVTGETKGALWLEWVDQTIRREIHDPEMVDPIPLFETDEDLTVALTERGQLKRSAAIETRIRAEGKQCVNADGVKEGQSGLLYVLYQLESTTPSPEEIVPRYIGKAEAYGKKNTLSANFEEIAKDRAGTQKFARWGDGNAYHVGELTNTVFGDDSKKRSWASELFEQGTHRLKAQTYLWVRAWDNQQYPSPYGYPAYLAEAEPLLIGLAYAASPETLLNHNEVPADAPANTRAFEFQPVPREEPVGK</sequence>
<reference evidence="1 2" key="1">
    <citation type="journal article" date="2014" name="PLoS Genet.">
        <title>Phylogenetically driven sequencing of extremely halophilic archaea reveals strategies for static and dynamic osmo-response.</title>
        <authorList>
            <person name="Becker E.A."/>
            <person name="Seitzer P.M."/>
            <person name="Tritt A."/>
            <person name="Larsen D."/>
            <person name="Krusor M."/>
            <person name="Yao A.I."/>
            <person name="Wu D."/>
            <person name="Madern D."/>
            <person name="Eisen J.A."/>
            <person name="Darling A.E."/>
            <person name="Facciotti M.T."/>
        </authorList>
    </citation>
    <scope>NUCLEOTIDE SEQUENCE [LARGE SCALE GENOMIC DNA]</scope>
    <source>
        <strain evidence="1 2">JCM 14848</strain>
    </source>
</reference>
<dbReference type="AlphaFoldDB" id="M0CYU3"/>
<dbReference type="eggNOG" id="arCOG13595">
    <property type="taxonomic scope" value="Archaea"/>
</dbReference>
<accession>M0CYU3</accession>
<name>M0CYU3_HALPD</name>
<organism evidence="1 2">
    <name type="scientific">Halogeometricum pallidum JCM 14848</name>
    <dbReference type="NCBI Taxonomy" id="1227487"/>
    <lineage>
        <taxon>Archaea</taxon>
        <taxon>Methanobacteriati</taxon>
        <taxon>Methanobacteriota</taxon>
        <taxon>Stenosarchaea group</taxon>
        <taxon>Halobacteria</taxon>
        <taxon>Halobacteriales</taxon>
        <taxon>Haloferacaceae</taxon>
        <taxon>Halogeometricum</taxon>
    </lineage>
</organism>
<dbReference type="EMBL" id="AOIV01000041">
    <property type="protein sequence ID" value="ELZ27039.1"/>
    <property type="molecule type" value="Genomic_DNA"/>
</dbReference>
<keyword evidence="2" id="KW-1185">Reference proteome</keyword>
<evidence type="ECO:0008006" key="3">
    <source>
        <dbReference type="Google" id="ProtNLM"/>
    </source>
</evidence>
<dbReference type="RefSeq" id="WP_008388866.1">
    <property type="nucleotide sequence ID" value="NZ_AOIV01000041.1"/>
</dbReference>
<evidence type="ECO:0000313" key="2">
    <source>
        <dbReference type="Proteomes" id="UP000011513"/>
    </source>
</evidence>
<dbReference type="OrthoDB" id="169621at2157"/>
<comment type="caution">
    <text evidence="1">The sequence shown here is derived from an EMBL/GenBank/DDBJ whole genome shotgun (WGS) entry which is preliminary data.</text>
</comment>
<dbReference type="Proteomes" id="UP000011513">
    <property type="component" value="Unassembled WGS sequence"/>
</dbReference>
<gene>
    <name evidence="1" type="ORF">C474_16854</name>
</gene>
<protein>
    <recommendedName>
        <fullName evidence="3">GIY-YIG domain-containing protein</fullName>
    </recommendedName>
</protein>
<dbReference type="InParanoid" id="M0CYU3"/>